<organism evidence="7 8">
    <name type="scientific">Ktedonobacter robiniae</name>
    <dbReference type="NCBI Taxonomy" id="2778365"/>
    <lineage>
        <taxon>Bacteria</taxon>
        <taxon>Bacillati</taxon>
        <taxon>Chloroflexota</taxon>
        <taxon>Ktedonobacteria</taxon>
        <taxon>Ktedonobacterales</taxon>
        <taxon>Ktedonobacteraceae</taxon>
        <taxon>Ktedonobacter</taxon>
    </lineage>
</organism>
<evidence type="ECO:0000259" key="6">
    <source>
        <dbReference type="Pfam" id="PF08100"/>
    </source>
</evidence>
<feature type="domain" description="O-methyltransferase C-terminal" evidence="5">
    <location>
        <begin position="127"/>
        <end position="333"/>
    </location>
</feature>
<dbReference type="InterPro" id="IPR016461">
    <property type="entry name" value="COMT-like"/>
</dbReference>
<evidence type="ECO:0000256" key="1">
    <source>
        <dbReference type="ARBA" id="ARBA00022603"/>
    </source>
</evidence>
<dbReference type="InterPro" id="IPR036390">
    <property type="entry name" value="WH_DNA-bd_sf"/>
</dbReference>
<accession>A0ABQ3V544</accession>
<name>A0ABQ3V544_9CHLR</name>
<evidence type="ECO:0000256" key="2">
    <source>
        <dbReference type="ARBA" id="ARBA00022679"/>
    </source>
</evidence>
<dbReference type="SUPFAM" id="SSF46785">
    <property type="entry name" value="Winged helix' DNA-binding domain"/>
    <property type="match status" value="1"/>
</dbReference>
<dbReference type="GO" id="GO:0008168">
    <property type="term" value="F:methyltransferase activity"/>
    <property type="evidence" value="ECO:0007669"/>
    <property type="project" value="UniProtKB-KW"/>
</dbReference>
<dbReference type="PANTHER" id="PTHR43712:SF2">
    <property type="entry name" value="O-METHYLTRANSFERASE CICE"/>
    <property type="match status" value="1"/>
</dbReference>
<keyword evidence="8" id="KW-1185">Reference proteome</keyword>
<evidence type="ECO:0000256" key="4">
    <source>
        <dbReference type="SAM" id="MobiDB-lite"/>
    </source>
</evidence>
<dbReference type="Gene3D" id="1.10.287.1350">
    <property type="match status" value="1"/>
</dbReference>
<dbReference type="PIRSF" id="PIRSF005739">
    <property type="entry name" value="O-mtase"/>
    <property type="match status" value="1"/>
</dbReference>
<dbReference type="Pfam" id="PF08100">
    <property type="entry name" value="Dimerisation"/>
    <property type="match status" value="1"/>
</dbReference>
<gene>
    <name evidence="7" type="ORF">KSB_84840</name>
</gene>
<dbReference type="InterPro" id="IPR036388">
    <property type="entry name" value="WH-like_DNA-bd_sf"/>
</dbReference>
<keyword evidence="2" id="KW-0808">Transferase</keyword>
<dbReference type="GO" id="GO:0032259">
    <property type="term" value="P:methylation"/>
    <property type="evidence" value="ECO:0007669"/>
    <property type="project" value="UniProtKB-KW"/>
</dbReference>
<evidence type="ECO:0000256" key="3">
    <source>
        <dbReference type="ARBA" id="ARBA00022691"/>
    </source>
</evidence>
<reference evidence="7 8" key="1">
    <citation type="journal article" date="2021" name="Int. J. Syst. Evol. Microbiol.">
        <title>Reticulibacter mediterranei gen. nov., sp. nov., within the new family Reticulibacteraceae fam. nov., and Ktedonospora formicarum gen. nov., sp. nov., Ktedonobacter robiniae sp. nov., Dictyobacter formicarum sp. nov. and Dictyobacter arantiisoli sp. nov., belonging to the class Ktedonobacteria.</title>
        <authorList>
            <person name="Yabe S."/>
            <person name="Zheng Y."/>
            <person name="Wang C.M."/>
            <person name="Sakai Y."/>
            <person name="Abe K."/>
            <person name="Yokota A."/>
            <person name="Donadio S."/>
            <person name="Cavaletti L."/>
            <person name="Monciardini P."/>
        </authorList>
    </citation>
    <scope>NUCLEOTIDE SEQUENCE [LARGE SCALE GENOMIC DNA]</scope>
    <source>
        <strain evidence="7 8">SOSP1-30</strain>
    </source>
</reference>
<dbReference type="PANTHER" id="PTHR43712">
    <property type="entry name" value="PUTATIVE (AFU_ORTHOLOGUE AFUA_4G14580)-RELATED"/>
    <property type="match status" value="1"/>
</dbReference>
<evidence type="ECO:0000259" key="5">
    <source>
        <dbReference type="Pfam" id="PF00891"/>
    </source>
</evidence>
<dbReference type="InterPro" id="IPR012967">
    <property type="entry name" value="COMT_dimerisation"/>
</dbReference>
<dbReference type="InterPro" id="IPR001077">
    <property type="entry name" value="COMT_C"/>
</dbReference>
<feature type="region of interest" description="Disordered" evidence="4">
    <location>
        <begin position="1"/>
        <end position="20"/>
    </location>
</feature>
<comment type="caution">
    <text evidence="7">The sequence shown here is derived from an EMBL/GenBank/DDBJ whole genome shotgun (WGS) entry which is preliminary data.</text>
</comment>
<feature type="domain" description="O-methyltransferase dimerisation" evidence="6">
    <location>
        <begin position="28"/>
        <end position="104"/>
    </location>
</feature>
<sequence>MEQQHDPVINQQATSSQGTTMPPQRAFWNLLMGGFALQALSVAAELKLADLLSTGPRDSDDLAQQTATHAPSLQRLLRALASIDIFREDEQQGFSLTPLGQLLRTDSRYSLHAITSLVGSSFQWSAWGNLMHSIRTGECAFDAVFGMDLWAYMAQHPEAHHLFHQAMSNLSVQELQALLPAYDFSGFRTLVDIGGGHGQLLTTILHQYPQMHGVLFEVPAVAEEAREHIEAAGIAQRCEIVAGDMFQAIPAGHDGYILKSVVHNWDDGAVLKLLQTCRVAMPDHATLLLMARVLAPINTPDNGKFMDLNMLVTLGGQERTEEAFTSLLAAANFKLSRIIPTRSPLSILECVKDVPAV</sequence>
<keyword evidence="3" id="KW-0949">S-adenosyl-L-methionine</keyword>
<dbReference type="EMBL" id="BNJG01000004">
    <property type="protein sequence ID" value="GHO60009.1"/>
    <property type="molecule type" value="Genomic_DNA"/>
</dbReference>
<evidence type="ECO:0000313" key="7">
    <source>
        <dbReference type="EMBL" id="GHO60009.1"/>
    </source>
</evidence>
<keyword evidence="1 7" id="KW-0489">Methyltransferase</keyword>
<dbReference type="RefSeq" id="WP_201376197.1">
    <property type="nucleotide sequence ID" value="NZ_BNJG01000004.1"/>
</dbReference>
<protein>
    <submittedName>
        <fullName evidence="7">Methyltransferase</fullName>
    </submittedName>
</protein>
<dbReference type="SUPFAM" id="SSF53335">
    <property type="entry name" value="S-adenosyl-L-methionine-dependent methyltransferases"/>
    <property type="match status" value="1"/>
</dbReference>
<dbReference type="Proteomes" id="UP000654345">
    <property type="component" value="Unassembled WGS sequence"/>
</dbReference>
<proteinExistence type="predicted"/>
<dbReference type="Gene3D" id="1.10.10.10">
    <property type="entry name" value="Winged helix-like DNA-binding domain superfamily/Winged helix DNA-binding domain"/>
    <property type="match status" value="1"/>
</dbReference>
<dbReference type="Gene3D" id="3.40.50.150">
    <property type="entry name" value="Vaccinia Virus protein VP39"/>
    <property type="match status" value="1"/>
</dbReference>
<dbReference type="Pfam" id="PF00891">
    <property type="entry name" value="Methyltransf_2"/>
    <property type="match status" value="1"/>
</dbReference>
<evidence type="ECO:0000313" key="8">
    <source>
        <dbReference type="Proteomes" id="UP000654345"/>
    </source>
</evidence>
<dbReference type="PROSITE" id="PS51683">
    <property type="entry name" value="SAM_OMT_II"/>
    <property type="match status" value="1"/>
</dbReference>
<dbReference type="InterPro" id="IPR029063">
    <property type="entry name" value="SAM-dependent_MTases_sf"/>
</dbReference>